<dbReference type="PANTHER" id="PTHR33751">
    <property type="entry name" value="CBB3-TYPE CYTOCHROME C OXIDASE SUBUNIT FIXP"/>
    <property type="match status" value="1"/>
</dbReference>
<dbReference type="InterPro" id="IPR036909">
    <property type="entry name" value="Cyt_c-like_dom_sf"/>
</dbReference>
<keyword evidence="2 6" id="KW-0349">Heme</keyword>
<keyword evidence="5 6" id="KW-0408">Iron</keyword>
<feature type="domain" description="Cytochrome c" evidence="9">
    <location>
        <begin position="69"/>
        <end position="266"/>
    </location>
</feature>
<evidence type="ECO:0000256" key="2">
    <source>
        <dbReference type="ARBA" id="ARBA00022617"/>
    </source>
</evidence>
<name>A0ABR9SK26_9BURK</name>
<feature type="chain" id="PRO_5046075546" evidence="8">
    <location>
        <begin position="21"/>
        <end position="330"/>
    </location>
</feature>
<accession>A0ABR9SK26</accession>
<evidence type="ECO:0000256" key="6">
    <source>
        <dbReference type="PROSITE-ProRule" id="PRU00433"/>
    </source>
</evidence>
<evidence type="ECO:0000256" key="1">
    <source>
        <dbReference type="ARBA" id="ARBA00022448"/>
    </source>
</evidence>
<dbReference type="InterPro" id="IPR050597">
    <property type="entry name" value="Cytochrome_c_Oxidase_Subunit"/>
</dbReference>
<proteinExistence type="predicted"/>
<sequence>MNRTLAASLSVALLAALVLAGCNREDVGPPAPGSTSSASAASGAAGSASAAAAPLVPSSSPSLIVPANVDTAAGRQIAAQGAPGAAACASCHGAGGEGNGGSGFPRLAALGSVYTLHQLNSYADGTRANPVMTPIASALSPQQRVEVAVYYSTLGAPPQAAGAASGSAPAAPPQAGTAASAPVLAVRGDESRGIQACVNCHGPQGIGDAGPNPYLAGQHAAYLANAMAAWKSGARHNDPSGQMPAIAKALDDGQVQALVAYFSALPPPQPRNAQAVAAAGTHEPPVKSGPVTATAPTQGVGTDQGASTTGASQSQGVGGAAGNPAQGPNR</sequence>
<evidence type="ECO:0000256" key="8">
    <source>
        <dbReference type="SAM" id="SignalP"/>
    </source>
</evidence>
<dbReference type="Proteomes" id="UP000715965">
    <property type="component" value="Unassembled WGS sequence"/>
</dbReference>
<organism evidence="10 11">
    <name type="scientific">Ramlibacter aquaticus</name>
    <dbReference type="NCBI Taxonomy" id="2780094"/>
    <lineage>
        <taxon>Bacteria</taxon>
        <taxon>Pseudomonadati</taxon>
        <taxon>Pseudomonadota</taxon>
        <taxon>Betaproteobacteria</taxon>
        <taxon>Burkholderiales</taxon>
        <taxon>Comamonadaceae</taxon>
        <taxon>Ramlibacter</taxon>
    </lineage>
</organism>
<dbReference type="Pfam" id="PF00034">
    <property type="entry name" value="Cytochrom_C"/>
    <property type="match status" value="2"/>
</dbReference>
<feature type="compositionally biased region" description="Polar residues" evidence="7">
    <location>
        <begin position="294"/>
        <end position="306"/>
    </location>
</feature>
<protein>
    <submittedName>
        <fullName evidence="10">C-type cytochrome</fullName>
    </submittedName>
</protein>
<keyword evidence="8" id="KW-0732">Signal</keyword>
<dbReference type="SUPFAM" id="SSF46626">
    <property type="entry name" value="Cytochrome c"/>
    <property type="match status" value="2"/>
</dbReference>
<dbReference type="PRINTS" id="PR00605">
    <property type="entry name" value="CYTCHROMECIC"/>
</dbReference>
<evidence type="ECO:0000256" key="7">
    <source>
        <dbReference type="SAM" id="MobiDB-lite"/>
    </source>
</evidence>
<dbReference type="PROSITE" id="PS51257">
    <property type="entry name" value="PROKAR_LIPOPROTEIN"/>
    <property type="match status" value="1"/>
</dbReference>
<dbReference type="Gene3D" id="1.10.760.10">
    <property type="entry name" value="Cytochrome c-like domain"/>
    <property type="match status" value="2"/>
</dbReference>
<keyword evidence="3 6" id="KW-0479">Metal-binding</keyword>
<dbReference type="InterPro" id="IPR009056">
    <property type="entry name" value="Cyt_c-like_dom"/>
</dbReference>
<keyword evidence="11" id="KW-1185">Reference proteome</keyword>
<feature type="signal peptide" evidence="8">
    <location>
        <begin position="1"/>
        <end position="20"/>
    </location>
</feature>
<comment type="caution">
    <text evidence="10">The sequence shown here is derived from an EMBL/GenBank/DDBJ whole genome shotgun (WGS) entry which is preliminary data.</text>
</comment>
<dbReference type="RefSeq" id="WP_193782268.1">
    <property type="nucleotide sequence ID" value="NZ_JADDOJ010000127.1"/>
</dbReference>
<dbReference type="PROSITE" id="PS51007">
    <property type="entry name" value="CYTC"/>
    <property type="match status" value="1"/>
</dbReference>
<dbReference type="InterPro" id="IPR008168">
    <property type="entry name" value="Cyt_C_IC"/>
</dbReference>
<evidence type="ECO:0000256" key="3">
    <source>
        <dbReference type="ARBA" id="ARBA00022723"/>
    </source>
</evidence>
<evidence type="ECO:0000256" key="4">
    <source>
        <dbReference type="ARBA" id="ARBA00022982"/>
    </source>
</evidence>
<feature type="region of interest" description="Disordered" evidence="7">
    <location>
        <begin position="271"/>
        <end position="330"/>
    </location>
</feature>
<keyword evidence="4" id="KW-0249">Electron transport</keyword>
<dbReference type="PANTHER" id="PTHR33751:SF11">
    <property type="entry name" value="BLL4483 PROTEIN"/>
    <property type="match status" value="1"/>
</dbReference>
<reference evidence="10 11" key="1">
    <citation type="submission" date="2020-10" db="EMBL/GenBank/DDBJ databases">
        <title>Draft genome of Ramlibacter aquaticus LMG 30558.</title>
        <authorList>
            <person name="Props R."/>
        </authorList>
    </citation>
    <scope>NUCLEOTIDE SEQUENCE [LARGE SCALE GENOMIC DNA]</scope>
    <source>
        <strain evidence="10 11">LMG 30558</strain>
    </source>
</reference>
<evidence type="ECO:0000313" key="11">
    <source>
        <dbReference type="Proteomes" id="UP000715965"/>
    </source>
</evidence>
<evidence type="ECO:0000256" key="5">
    <source>
        <dbReference type="ARBA" id="ARBA00023004"/>
    </source>
</evidence>
<dbReference type="EMBL" id="JADDOJ010000127">
    <property type="protein sequence ID" value="MBE7942721.1"/>
    <property type="molecule type" value="Genomic_DNA"/>
</dbReference>
<gene>
    <name evidence="10" type="ORF">IM725_19300</name>
</gene>
<keyword evidence="1" id="KW-0813">Transport</keyword>
<evidence type="ECO:0000259" key="9">
    <source>
        <dbReference type="PROSITE" id="PS51007"/>
    </source>
</evidence>
<evidence type="ECO:0000313" key="10">
    <source>
        <dbReference type="EMBL" id="MBE7942721.1"/>
    </source>
</evidence>